<proteinExistence type="predicted"/>
<keyword evidence="3" id="KW-0238">DNA-binding</keyword>
<protein>
    <submittedName>
        <fullName evidence="5">DNA mismatch repair protein MutS</fullName>
    </submittedName>
</protein>
<evidence type="ECO:0000313" key="6">
    <source>
        <dbReference type="Proteomes" id="UP000286288"/>
    </source>
</evidence>
<evidence type="ECO:0000256" key="1">
    <source>
        <dbReference type="ARBA" id="ARBA00022741"/>
    </source>
</evidence>
<dbReference type="AlphaFoldDB" id="A0A415EXA0"/>
<comment type="caution">
    <text evidence="5">The sequence shown here is derived from an EMBL/GenBank/DDBJ whole genome shotgun (WGS) entry which is preliminary data.</text>
</comment>
<dbReference type="PANTHER" id="PTHR11361">
    <property type="entry name" value="DNA MISMATCH REPAIR PROTEIN MUTS FAMILY MEMBER"/>
    <property type="match status" value="1"/>
</dbReference>
<accession>A0A415EXA0</accession>
<dbReference type="InterPro" id="IPR000432">
    <property type="entry name" value="DNA_mismatch_repair_MutS_C"/>
</dbReference>
<evidence type="ECO:0000256" key="3">
    <source>
        <dbReference type="ARBA" id="ARBA00023125"/>
    </source>
</evidence>
<dbReference type="SUPFAM" id="SSF52540">
    <property type="entry name" value="P-loop containing nucleoside triphosphate hydrolases"/>
    <property type="match status" value="1"/>
</dbReference>
<evidence type="ECO:0000259" key="4">
    <source>
        <dbReference type="SMART" id="SM00534"/>
    </source>
</evidence>
<sequence length="549" mass="61775">MEPQTMVILIILASILILTALDIWNRYKVRRYVRLAWGKLPRQPRFDKEASLKKAWLTEKKFHGFDSEVDDITWYDLDGFSLFESINLTFSSVGSEALYQQLRNFRFKTDKQLTKLIDFFAADSAAREQSQYTFARLGKQDDNFSKAYLANEAAQSIGSLPFFVFLGVLPLVGILLLLLGFVQGILLTLVSVVFNTIYYSIKKAKLETELNSMRYLVQTIACGSQIAKINTPLQDEIKQSLAPLKKITRFAFSFRAKNGSEGDMLFEYINIIFMLPFISYQTVTTTLAKHQQAAIDLWNLLGKLEVAAAILNFRTYMPITCLPTFQTSGGVEATGTYHPLLSEAVMNDVAWNHNTLVTGSNASGKSTYVKSVAINCILAQTIQTAVAETFKMVPGHVITSMAVEDDLFEGDSYFVAEIKSIKRLLDTVATNQRCYCFVDEILKGTNTVERIAASASIIHWLRAYPSLAFVATHDIELTEILKNDCRNIHFSEQVTEDDGISFDYKVKSGPALSRNAIALLKVMGYPETIVQDAYTAANDFDQNRKWQDL</sequence>
<dbReference type="EMBL" id="QRMZ01000002">
    <property type="protein sequence ID" value="RHK07920.1"/>
    <property type="molecule type" value="Genomic_DNA"/>
</dbReference>
<feature type="domain" description="DNA mismatch repair proteins mutS family" evidence="4">
    <location>
        <begin position="352"/>
        <end position="538"/>
    </location>
</feature>
<reference evidence="5 6" key="1">
    <citation type="submission" date="2018-08" db="EMBL/GenBank/DDBJ databases">
        <title>A genome reference for cultivated species of the human gut microbiota.</title>
        <authorList>
            <person name="Zou Y."/>
            <person name="Xue W."/>
            <person name="Luo G."/>
        </authorList>
    </citation>
    <scope>NUCLEOTIDE SEQUENCE [LARGE SCALE GENOMIC DNA]</scope>
    <source>
        <strain evidence="5 6">AF48-16</strain>
    </source>
</reference>
<dbReference type="SMART" id="SM00534">
    <property type="entry name" value="MUTSac"/>
    <property type="match status" value="1"/>
</dbReference>
<keyword evidence="2" id="KW-0067">ATP-binding</keyword>
<dbReference type="GO" id="GO:0140664">
    <property type="term" value="F:ATP-dependent DNA damage sensor activity"/>
    <property type="evidence" value="ECO:0007669"/>
    <property type="project" value="InterPro"/>
</dbReference>
<name>A0A415EXA0_ENTCA</name>
<dbReference type="PANTHER" id="PTHR11361:SF152">
    <property type="entry name" value="DNA MISMATCH REPAIR PROTEIN"/>
    <property type="match status" value="1"/>
</dbReference>
<dbReference type="Proteomes" id="UP000286288">
    <property type="component" value="Unassembled WGS sequence"/>
</dbReference>
<dbReference type="RefSeq" id="WP_151195156.1">
    <property type="nucleotide sequence ID" value="NZ_CP068126.1"/>
</dbReference>
<organism evidence="5 6">
    <name type="scientific">Enterococcus casseliflavus</name>
    <name type="common">Enterococcus flavescens</name>
    <dbReference type="NCBI Taxonomy" id="37734"/>
    <lineage>
        <taxon>Bacteria</taxon>
        <taxon>Bacillati</taxon>
        <taxon>Bacillota</taxon>
        <taxon>Bacilli</taxon>
        <taxon>Lactobacillales</taxon>
        <taxon>Enterococcaceae</taxon>
        <taxon>Enterococcus</taxon>
    </lineage>
</organism>
<evidence type="ECO:0000313" key="5">
    <source>
        <dbReference type="EMBL" id="RHK07920.1"/>
    </source>
</evidence>
<dbReference type="GO" id="GO:0005524">
    <property type="term" value="F:ATP binding"/>
    <property type="evidence" value="ECO:0007669"/>
    <property type="project" value="UniProtKB-KW"/>
</dbReference>
<gene>
    <name evidence="5" type="ORF">DW084_01980</name>
</gene>
<dbReference type="GO" id="GO:0006298">
    <property type="term" value="P:mismatch repair"/>
    <property type="evidence" value="ECO:0007669"/>
    <property type="project" value="InterPro"/>
</dbReference>
<dbReference type="GO" id="GO:0030983">
    <property type="term" value="F:mismatched DNA binding"/>
    <property type="evidence" value="ECO:0007669"/>
    <property type="project" value="InterPro"/>
</dbReference>
<evidence type="ECO:0000256" key="2">
    <source>
        <dbReference type="ARBA" id="ARBA00022840"/>
    </source>
</evidence>
<dbReference type="InterPro" id="IPR045076">
    <property type="entry name" value="MutS"/>
</dbReference>
<dbReference type="GO" id="GO:0005829">
    <property type="term" value="C:cytosol"/>
    <property type="evidence" value="ECO:0007669"/>
    <property type="project" value="TreeGrafter"/>
</dbReference>
<dbReference type="Gene3D" id="3.40.50.300">
    <property type="entry name" value="P-loop containing nucleotide triphosphate hydrolases"/>
    <property type="match status" value="1"/>
</dbReference>
<keyword evidence="1" id="KW-0547">Nucleotide-binding</keyword>
<dbReference type="InterPro" id="IPR027417">
    <property type="entry name" value="P-loop_NTPase"/>
</dbReference>
<dbReference type="Pfam" id="PF00488">
    <property type="entry name" value="MutS_V"/>
    <property type="match status" value="1"/>
</dbReference>